<name>A0A6I5A2J9_9BACI</name>
<keyword evidence="1" id="KW-1133">Transmembrane helix</keyword>
<sequence>MSDKDHKDEKSLKESFFGCLADGCTVVSCLSILLLIMTILSVPTILLVF</sequence>
<gene>
    <name evidence="2" type="ORF">GLW05_03380</name>
</gene>
<dbReference type="AlphaFoldDB" id="A0A6I5A2J9"/>
<reference evidence="2 3" key="1">
    <citation type="submission" date="2019-11" db="EMBL/GenBank/DDBJ databases">
        <title>Genome sequences of 17 halophilic strains isolated from different environments.</title>
        <authorList>
            <person name="Furrow R.E."/>
        </authorList>
    </citation>
    <scope>NUCLEOTIDE SEQUENCE [LARGE SCALE GENOMIC DNA]</scope>
    <source>
        <strain evidence="2 3">22514_16_FS</strain>
    </source>
</reference>
<keyword evidence="1" id="KW-0812">Transmembrane</keyword>
<dbReference type="Proteomes" id="UP000468638">
    <property type="component" value="Unassembled WGS sequence"/>
</dbReference>
<organism evidence="2 3">
    <name type="scientific">Pontibacillus yanchengensis</name>
    <dbReference type="NCBI Taxonomy" id="462910"/>
    <lineage>
        <taxon>Bacteria</taxon>
        <taxon>Bacillati</taxon>
        <taxon>Bacillota</taxon>
        <taxon>Bacilli</taxon>
        <taxon>Bacillales</taxon>
        <taxon>Bacillaceae</taxon>
        <taxon>Pontibacillus</taxon>
    </lineage>
</organism>
<keyword evidence="1" id="KW-0472">Membrane</keyword>
<dbReference type="EMBL" id="WMEQ01000002">
    <property type="protein sequence ID" value="MYL32631.1"/>
    <property type="molecule type" value="Genomic_DNA"/>
</dbReference>
<feature type="transmembrane region" description="Helical" evidence="1">
    <location>
        <begin position="20"/>
        <end position="48"/>
    </location>
</feature>
<evidence type="ECO:0000313" key="3">
    <source>
        <dbReference type="Proteomes" id="UP000468638"/>
    </source>
</evidence>
<evidence type="ECO:0000313" key="2">
    <source>
        <dbReference type="EMBL" id="MYL32631.1"/>
    </source>
</evidence>
<evidence type="ECO:0000256" key="1">
    <source>
        <dbReference type="SAM" id="Phobius"/>
    </source>
</evidence>
<comment type="caution">
    <text evidence="2">The sequence shown here is derived from an EMBL/GenBank/DDBJ whole genome shotgun (WGS) entry which is preliminary data.</text>
</comment>
<dbReference type="RefSeq" id="WP_160849812.1">
    <property type="nucleotide sequence ID" value="NZ_WMEQ01000002.1"/>
</dbReference>
<accession>A0A6I5A2J9</accession>
<proteinExistence type="predicted"/>
<protein>
    <submittedName>
        <fullName evidence="2">Uncharacterized protein</fullName>
    </submittedName>
</protein>